<name>A0AAV4WDZ1_CAEEX</name>
<feature type="region of interest" description="Disordered" evidence="1">
    <location>
        <begin position="1"/>
        <end position="27"/>
    </location>
</feature>
<accession>A0AAV4WDZ1</accession>
<dbReference type="EMBL" id="BPLR01016069">
    <property type="protein sequence ID" value="GIY81027.1"/>
    <property type="molecule type" value="Genomic_DNA"/>
</dbReference>
<feature type="region of interest" description="Disordered" evidence="1">
    <location>
        <begin position="59"/>
        <end position="89"/>
    </location>
</feature>
<reference evidence="2 3" key="1">
    <citation type="submission" date="2021-06" db="EMBL/GenBank/DDBJ databases">
        <title>Caerostris extrusa draft genome.</title>
        <authorList>
            <person name="Kono N."/>
            <person name="Arakawa K."/>
        </authorList>
    </citation>
    <scope>NUCLEOTIDE SEQUENCE [LARGE SCALE GENOMIC DNA]</scope>
</reference>
<protein>
    <submittedName>
        <fullName evidence="2">Uncharacterized protein</fullName>
    </submittedName>
</protein>
<sequence length="113" mass="12352">MNKGEGGATDDGRSLPRHSTGREPASIQITLHRDRLWLEGEGELAHPRAMCCDSTPICREESNPKSTYRSQKKKVGDKSVPSGNESERTECEGMEGVIICFIAKGSGNDSCRQ</sequence>
<dbReference type="Proteomes" id="UP001054945">
    <property type="component" value="Unassembled WGS sequence"/>
</dbReference>
<proteinExistence type="predicted"/>
<organism evidence="2 3">
    <name type="scientific">Caerostris extrusa</name>
    <name type="common">Bark spider</name>
    <name type="synonym">Caerostris bankana</name>
    <dbReference type="NCBI Taxonomy" id="172846"/>
    <lineage>
        <taxon>Eukaryota</taxon>
        <taxon>Metazoa</taxon>
        <taxon>Ecdysozoa</taxon>
        <taxon>Arthropoda</taxon>
        <taxon>Chelicerata</taxon>
        <taxon>Arachnida</taxon>
        <taxon>Araneae</taxon>
        <taxon>Araneomorphae</taxon>
        <taxon>Entelegynae</taxon>
        <taxon>Araneoidea</taxon>
        <taxon>Araneidae</taxon>
        <taxon>Caerostris</taxon>
    </lineage>
</organism>
<evidence type="ECO:0000313" key="2">
    <source>
        <dbReference type="EMBL" id="GIY81027.1"/>
    </source>
</evidence>
<evidence type="ECO:0000313" key="3">
    <source>
        <dbReference type="Proteomes" id="UP001054945"/>
    </source>
</evidence>
<comment type="caution">
    <text evidence="2">The sequence shown here is derived from an EMBL/GenBank/DDBJ whole genome shotgun (WGS) entry which is preliminary data.</text>
</comment>
<keyword evidence="3" id="KW-1185">Reference proteome</keyword>
<dbReference type="AlphaFoldDB" id="A0AAV4WDZ1"/>
<evidence type="ECO:0000256" key="1">
    <source>
        <dbReference type="SAM" id="MobiDB-lite"/>
    </source>
</evidence>
<gene>
    <name evidence="2" type="ORF">CEXT_259501</name>
</gene>